<comment type="caution">
    <text evidence="1">The sequence shown here is derived from an EMBL/GenBank/DDBJ whole genome shotgun (WGS) entry which is preliminary data.</text>
</comment>
<gene>
    <name evidence="1" type="ORF">IYQ_06621</name>
</gene>
<dbReference type="Proteomes" id="UP000006428">
    <property type="component" value="Unassembled WGS sequence"/>
</dbReference>
<reference evidence="1 2" key="1">
    <citation type="journal article" date="2012" name="Front. Microbiol.">
        <title>Draft Genome Sequence of the Virulent Strain 01-B526 of the Fish Pathogen Aeromonas salmonicida.</title>
        <authorList>
            <person name="Charette S.J."/>
            <person name="Brochu F."/>
            <person name="Boyle B."/>
            <person name="Filion G."/>
            <person name="Tanaka K.H."/>
            <person name="Derome N."/>
        </authorList>
    </citation>
    <scope>NUCLEOTIDE SEQUENCE [LARGE SCALE GENOMIC DNA]</scope>
    <source>
        <strain evidence="1 2">01-B526</strain>
    </source>
</reference>
<proteinExistence type="predicted"/>
<dbReference type="EMBL" id="AGVO01000022">
    <property type="protein sequence ID" value="EHI53214.1"/>
    <property type="molecule type" value="Genomic_DNA"/>
</dbReference>
<keyword evidence="2" id="KW-1185">Reference proteome</keyword>
<protein>
    <submittedName>
        <fullName evidence="1">Uncharacterized protein</fullName>
    </submittedName>
</protein>
<evidence type="ECO:0000313" key="1">
    <source>
        <dbReference type="EMBL" id="EHI53214.1"/>
    </source>
</evidence>
<organism evidence="1 2">
    <name type="scientific">Aeromonas salmonicida subsp. salmonicida 01-B526</name>
    <dbReference type="NCBI Taxonomy" id="1076135"/>
    <lineage>
        <taxon>Bacteria</taxon>
        <taxon>Pseudomonadati</taxon>
        <taxon>Pseudomonadota</taxon>
        <taxon>Gammaproteobacteria</taxon>
        <taxon>Aeromonadales</taxon>
        <taxon>Aeromonadaceae</taxon>
        <taxon>Aeromonas</taxon>
    </lineage>
</organism>
<sequence length="105" mass="11959">MEKAPPMSKKNRSLLAGSLMPPNFLGNGRGEYTMGCMSPVTRLYWSSVNCWQYKMGKPQADAHMTINRPIREASITADSMLSHCDKQGRHKVRRELTGEYFGEYK</sequence>
<name>A0ABP2N3D8_AERSS</name>
<evidence type="ECO:0000313" key="2">
    <source>
        <dbReference type="Proteomes" id="UP000006428"/>
    </source>
</evidence>
<accession>A0ABP2N3D8</accession>